<evidence type="ECO:0000256" key="16">
    <source>
        <dbReference type="ARBA" id="ARBA00073810"/>
    </source>
</evidence>
<evidence type="ECO:0000256" key="12">
    <source>
        <dbReference type="ARBA" id="ARBA00023204"/>
    </source>
</evidence>
<dbReference type="GO" id="GO:0070182">
    <property type="term" value="F:DNA polymerase binding"/>
    <property type="evidence" value="ECO:0007669"/>
    <property type="project" value="TreeGrafter"/>
</dbReference>
<dbReference type="GO" id="GO:0006260">
    <property type="term" value="P:DNA replication"/>
    <property type="evidence" value="ECO:0007669"/>
    <property type="project" value="InterPro"/>
</dbReference>
<dbReference type="OrthoDB" id="19182at2759"/>
<comment type="caution">
    <text evidence="21">The sequence shown here is derived from an EMBL/GenBank/DDBJ whole genome shotgun (WGS) entry which is preliminary data.</text>
</comment>
<dbReference type="NCBIfam" id="TIGR00604">
    <property type="entry name" value="rad3"/>
    <property type="match status" value="1"/>
</dbReference>
<dbReference type="Pfam" id="PF13307">
    <property type="entry name" value="Helicase_C_2"/>
    <property type="match status" value="1"/>
</dbReference>
<comment type="similarity">
    <text evidence="17">Belongs to the helicase family. RAD3/XPD subfamily.</text>
</comment>
<keyword evidence="7 17" id="KW-0347">Helicase</keyword>
<evidence type="ECO:0000256" key="6">
    <source>
        <dbReference type="ARBA" id="ARBA00022801"/>
    </source>
</evidence>
<dbReference type="PANTHER" id="PTHR11472">
    <property type="entry name" value="DNA REPAIR DEAD HELICASE RAD3/XP-D SUBFAMILY MEMBER"/>
    <property type="match status" value="1"/>
</dbReference>
<keyword evidence="11 17" id="KW-0238">DNA-binding</keyword>
<dbReference type="InterPro" id="IPR030845">
    <property type="entry name" value="RTEL1"/>
</dbReference>
<dbReference type="InterPro" id="IPR045028">
    <property type="entry name" value="DinG/Rad3-like"/>
</dbReference>
<keyword evidence="5 17" id="KW-0227">DNA damage</keyword>
<name>A0A482XN58_LAOST</name>
<dbReference type="CDD" id="cd17970">
    <property type="entry name" value="DEAHc_FancJ"/>
    <property type="match status" value="1"/>
</dbReference>
<dbReference type="FunFam" id="3.40.50.300:FF:000431">
    <property type="entry name" value="Regulator of telomere elongation helicase 1"/>
    <property type="match status" value="1"/>
</dbReference>
<dbReference type="InParanoid" id="A0A482XN58"/>
<feature type="binding site" evidence="17">
    <location>
        <position position="146"/>
    </location>
    <ligand>
        <name>[4Fe-4S] cluster</name>
        <dbReference type="ChEBI" id="CHEBI:49883"/>
    </ligand>
</feature>
<dbReference type="PROSITE" id="PS51193">
    <property type="entry name" value="HELICASE_ATP_BIND_2"/>
    <property type="match status" value="1"/>
</dbReference>
<dbReference type="GO" id="GO:0006281">
    <property type="term" value="P:DNA repair"/>
    <property type="evidence" value="ECO:0007669"/>
    <property type="project" value="UniProtKB-UniRule"/>
</dbReference>
<comment type="subcellular location">
    <subcellularLocation>
        <location evidence="1 17">Nucleus</location>
    </subcellularLocation>
</comment>
<dbReference type="GO" id="GO:0006310">
    <property type="term" value="P:DNA recombination"/>
    <property type="evidence" value="ECO:0007669"/>
    <property type="project" value="InterPro"/>
</dbReference>
<dbReference type="GO" id="GO:0003677">
    <property type="term" value="F:DNA binding"/>
    <property type="evidence" value="ECO:0007669"/>
    <property type="project" value="UniProtKB-UniRule"/>
</dbReference>
<evidence type="ECO:0000256" key="18">
    <source>
        <dbReference type="SAM" id="Coils"/>
    </source>
</evidence>
<dbReference type="InterPro" id="IPR006554">
    <property type="entry name" value="Helicase-like_DEXD_c2"/>
</dbReference>
<dbReference type="AlphaFoldDB" id="A0A482XN58"/>
<dbReference type="Pfam" id="PF23109">
    <property type="entry name" value="ARCH_RTEL1"/>
    <property type="match status" value="1"/>
</dbReference>
<feature type="coiled-coil region" evidence="18">
    <location>
        <begin position="769"/>
        <end position="800"/>
    </location>
</feature>
<dbReference type="STRING" id="195883.A0A482XN58"/>
<evidence type="ECO:0000256" key="8">
    <source>
        <dbReference type="ARBA" id="ARBA00022840"/>
    </source>
</evidence>
<dbReference type="PANTHER" id="PTHR11472:SF34">
    <property type="entry name" value="REGULATOR OF TELOMERE ELONGATION HELICASE 1"/>
    <property type="match status" value="1"/>
</dbReference>
<keyword evidence="18" id="KW-0175">Coiled coil</keyword>
<feature type="compositionally biased region" description="Polar residues" evidence="19">
    <location>
        <begin position="841"/>
        <end position="869"/>
    </location>
</feature>
<feature type="binding site" evidence="17">
    <location>
        <position position="173"/>
    </location>
    <ligand>
        <name>[4Fe-4S] cluster</name>
        <dbReference type="ChEBI" id="CHEBI:49883"/>
    </ligand>
</feature>
<feature type="domain" description="Helicase ATP-binding" evidence="20">
    <location>
        <begin position="7"/>
        <end position="307"/>
    </location>
</feature>
<dbReference type="GO" id="GO:0051539">
    <property type="term" value="F:4 iron, 4 sulfur cluster binding"/>
    <property type="evidence" value="ECO:0007669"/>
    <property type="project" value="UniProtKB-UniRule"/>
</dbReference>
<evidence type="ECO:0000256" key="9">
    <source>
        <dbReference type="ARBA" id="ARBA00023004"/>
    </source>
</evidence>
<dbReference type="GO" id="GO:0003678">
    <property type="term" value="F:DNA helicase activity"/>
    <property type="evidence" value="ECO:0007669"/>
    <property type="project" value="UniProtKB-UniRule"/>
</dbReference>
<dbReference type="EMBL" id="QKKF02004996">
    <property type="protein sequence ID" value="RZF47024.1"/>
    <property type="molecule type" value="Genomic_DNA"/>
</dbReference>
<evidence type="ECO:0000256" key="14">
    <source>
        <dbReference type="ARBA" id="ARBA00023242"/>
    </source>
</evidence>
<dbReference type="InterPro" id="IPR027417">
    <property type="entry name" value="P-loop_NTPase"/>
</dbReference>
<evidence type="ECO:0000313" key="22">
    <source>
        <dbReference type="Proteomes" id="UP000291343"/>
    </source>
</evidence>
<evidence type="ECO:0000256" key="1">
    <source>
        <dbReference type="ARBA" id="ARBA00004123"/>
    </source>
</evidence>
<dbReference type="InterPro" id="IPR013020">
    <property type="entry name" value="Rad3/Chl1-like"/>
</dbReference>
<dbReference type="GO" id="GO:0005524">
    <property type="term" value="F:ATP binding"/>
    <property type="evidence" value="ECO:0007669"/>
    <property type="project" value="UniProtKB-UniRule"/>
</dbReference>
<evidence type="ECO:0000256" key="2">
    <source>
        <dbReference type="ARBA" id="ARBA00022485"/>
    </source>
</evidence>
<accession>A0A482XN58</accession>
<dbReference type="EC" id="5.6.2.-" evidence="17"/>
<dbReference type="Gene3D" id="3.40.50.300">
    <property type="entry name" value="P-loop containing nucleotide triphosphate hydrolases"/>
    <property type="match status" value="2"/>
</dbReference>
<dbReference type="Pfam" id="PF06733">
    <property type="entry name" value="DEAD_2"/>
    <property type="match status" value="1"/>
</dbReference>
<keyword evidence="10 17" id="KW-0411">Iron-sulfur</keyword>
<evidence type="ECO:0000259" key="20">
    <source>
        <dbReference type="PROSITE" id="PS51193"/>
    </source>
</evidence>
<evidence type="ECO:0000256" key="11">
    <source>
        <dbReference type="ARBA" id="ARBA00023125"/>
    </source>
</evidence>
<dbReference type="GO" id="GO:0090657">
    <property type="term" value="P:telomeric loop disassembly"/>
    <property type="evidence" value="ECO:0007669"/>
    <property type="project" value="TreeGrafter"/>
</dbReference>
<evidence type="ECO:0000256" key="3">
    <source>
        <dbReference type="ARBA" id="ARBA00022723"/>
    </source>
</evidence>
<dbReference type="SMART" id="SM00491">
    <property type="entry name" value="HELICc2"/>
    <property type="match status" value="1"/>
</dbReference>
<keyword evidence="3 17" id="KW-0479">Metal-binding</keyword>
<keyword evidence="6 17" id="KW-0378">Hydrolase</keyword>
<dbReference type="InterPro" id="IPR014013">
    <property type="entry name" value="Helic_SF1/SF2_ATP-bd_DinG/Rad3"/>
</dbReference>
<dbReference type="GO" id="GO:1904430">
    <property type="term" value="P:negative regulation of t-circle formation"/>
    <property type="evidence" value="ECO:0007669"/>
    <property type="project" value="TreeGrafter"/>
</dbReference>
<keyword evidence="12 17" id="KW-0234">DNA repair</keyword>
<protein>
    <recommendedName>
        <fullName evidence="16 17">Regulator of telomere elongation helicase 1 homolog</fullName>
        <ecNumber evidence="17">5.6.2.-</ecNumber>
    </recommendedName>
</protein>
<dbReference type="FunCoup" id="A0A482XN58">
    <property type="interactions" value="1640"/>
</dbReference>
<dbReference type="GO" id="GO:0046872">
    <property type="term" value="F:metal ion binding"/>
    <property type="evidence" value="ECO:0007669"/>
    <property type="project" value="UniProtKB-UniRule"/>
</dbReference>
<evidence type="ECO:0000256" key="15">
    <source>
        <dbReference type="ARBA" id="ARBA00049360"/>
    </source>
</evidence>
<evidence type="ECO:0000256" key="19">
    <source>
        <dbReference type="SAM" id="MobiDB-lite"/>
    </source>
</evidence>
<evidence type="ECO:0000256" key="5">
    <source>
        <dbReference type="ARBA" id="ARBA00022763"/>
    </source>
</evidence>
<keyword evidence="13 17" id="KW-0413">Isomerase</keyword>
<dbReference type="SMART" id="SM00488">
    <property type="entry name" value="DEXDc2"/>
    <property type="match status" value="1"/>
</dbReference>
<dbReference type="GO" id="GO:0016887">
    <property type="term" value="F:ATP hydrolysis activity"/>
    <property type="evidence" value="ECO:0007669"/>
    <property type="project" value="RHEA"/>
</dbReference>
<proteinExistence type="inferred from homology"/>
<evidence type="ECO:0000256" key="4">
    <source>
        <dbReference type="ARBA" id="ARBA00022741"/>
    </source>
</evidence>
<evidence type="ECO:0000256" key="13">
    <source>
        <dbReference type="ARBA" id="ARBA00023235"/>
    </source>
</evidence>
<comment type="function">
    <text evidence="17">A probable ATP-dependent DNA helicase implicated in DNA repair and the maintenance of genomic stability. Acts as an anti-recombinase to counteract toxic recombination and limit crossover during meiosis. Regulates meiotic recombination and crossover homeostasis by physically dissociating strand invasion events and thereby promotes noncrossover repair by meiotic synthesis dependent strand annealing (SDSA) as well as disassembly of D loop recombination intermediates.</text>
</comment>
<evidence type="ECO:0000256" key="10">
    <source>
        <dbReference type="ARBA" id="ARBA00023014"/>
    </source>
</evidence>
<dbReference type="GO" id="GO:0005634">
    <property type="term" value="C:nucleus"/>
    <property type="evidence" value="ECO:0007669"/>
    <property type="project" value="UniProtKB-SubCell"/>
</dbReference>
<feature type="binding site" evidence="17">
    <location>
        <position position="164"/>
    </location>
    <ligand>
        <name>[4Fe-4S] cluster</name>
        <dbReference type="ChEBI" id="CHEBI:49883"/>
    </ligand>
</feature>
<reference evidence="21 22" key="1">
    <citation type="journal article" date="2017" name="Gigascience">
        <title>Genome sequence of the small brown planthopper, Laodelphax striatellus.</title>
        <authorList>
            <person name="Zhu J."/>
            <person name="Jiang F."/>
            <person name="Wang X."/>
            <person name="Yang P."/>
            <person name="Bao Y."/>
            <person name="Zhao W."/>
            <person name="Wang W."/>
            <person name="Lu H."/>
            <person name="Wang Q."/>
            <person name="Cui N."/>
            <person name="Li J."/>
            <person name="Chen X."/>
            <person name="Luo L."/>
            <person name="Yu J."/>
            <person name="Kang L."/>
            <person name="Cui F."/>
        </authorList>
    </citation>
    <scope>NUCLEOTIDE SEQUENCE [LARGE SCALE GENOMIC DNA]</scope>
    <source>
        <strain evidence="21">Lst14</strain>
    </source>
</reference>
<evidence type="ECO:0000256" key="7">
    <source>
        <dbReference type="ARBA" id="ARBA00022806"/>
    </source>
</evidence>
<dbReference type="HAMAP" id="MF_03065">
    <property type="entry name" value="RTEL1"/>
    <property type="match status" value="1"/>
</dbReference>
<dbReference type="CDD" id="cd18788">
    <property type="entry name" value="SF2_C_XPD"/>
    <property type="match status" value="1"/>
</dbReference>
<dbReference type="FunFam" id="3.40.50.300:FF:000691">
    <property type="entry name" value="Regulator of telomere elongation helicase 1"/>
    <property type="match status" value="1"/>
</dbReference>
<dbReference type="InterPro" id="IPR010614">
    <property type="entry name" value="RAD3-like_helicase_DEAD"/>
</dbReference>
<organism evidence="21 22">
    <name type="scientific">Laodelphax striatellus</name>
    <name type="common">Small brown planthopper</name>
    <name type="synonym">Delphax striatella</name>
    <dbReference type="NCBI Taxonomy" id="195883"/>
    <lineage>
        <taxon>Eukaryota</taxon>
        <taxon>Metazoa</taxon>
        <taxon>Ecdysozoa</taxon>
        <taxon>Arthropoda</taxon>
        <taxon>Hexapoda</taxon>
        <taxon>Insecta</taxon>
        <taxon>Pterygota</taxon>
        <taxon>Neoptera</taxon>
        <taxon>Paraneoptera</taxon>
        <taxon>Hemiptera</taxon>
        <taxon>Auchenorrhyncha</taxon>
        <taxon>Fulgoroidea</taxon>
        <taxon>Delphacidae</taxon>
        <taxon>Criomorphinae</taxon>
        <taxon>Laodelphax</taxon>
    </lineage>
</organism>
<keyword evidence="8 17" id="KW-0067">ATP-binding</keyword>
<dbReference type="SMR" id="A0A482XN58"/>
<keyword evidence="4 17" id="KW-0547">Nucleotide-binding</keyword>
<feature type="compositionally biased region" description="Low complexity" evidence="19">
    <location>
        <begin position="907"/>
        <end position="929"/>
    </location>
</feature>
<dbReference type="InterPro" id="IPR006555">
    <property type="entry name" value="ATP-dep_Helicase_C"/>
</dbReference>
<keyword evidence="2 17" id="KW-0004">4Fe-4S</keyword>
<gene>
    <name evidence="21" type="ORF">LSTR_LSTR013815</name>
</gene>
<dbReference type="SUPFAM" id="SSF52540">
    <property type="entry name" value="P-loop containing nucleoside triphosphate hydrolases"/>
    <property type="match status" value="1"/>
</dbReference>
<feature type="region of interest" description="Disordered" evidence="19">
    <location>
        <begin position="841"/>
        <end position="931"/>
    </location>
</feature>
<dbReference type="InterPro" id="IPR057498">
    <property type="entry name" value="Rtel1_ARCH"/>
</dbReference>
<dbReference type="GO" id="GO:0045910">
    <property type="term" value="P:negative regulation of DNA recombination"/>
    <property type="evidence" value="ECO:0007669"/>
    <property type="project" value="TreeGrafter"/>
</dbReference>
<dbReference type="Proteomes" id="UP000291343">
    <property type="component" value="Unassembled WGS sequence"/>
</dbReference>
<sequence>MPEVILNNIPVNFPFEPYEVQKDYMRKVLECLQKGVNGVLESPTGTGKTLSLLCSSLAWLEIKKAQIQATIRMSGNQAPNSMMQSLNEASGLTKAESQSWGSILGMPKIIYASRTHSQLAQAVSELKRTHYNHVKVAVMGSRDQLCIHPDVSKETNAGLKISMCRTKVSTKTCHFYNNVEKNKADASFSAIMDIEDLVISGRKVACCPYYLSREMHKNADIVFVPYNYLLDARIRDLQDIQLSNNVIILDEAHNVEKVCEESASFQLSSTDIAICITEVTHVMKDFHEQMQSKSFDDQSVAKDFNADDLCILKTMFTELEESVDAVDIATGRVADNPGAAFPGSYLLEILSRADITPDKLFVLIETLYNVSQYLQVTSESSYQHRGAGLQKFHDFMKVVARCLGPDRDRKTVDKYYQLYVEPEGAKKGRNDAWQTKIISSKNNPKVLNFWCFSAGFGMRSLIEQGVRSIILTSGTLAPLDATITELGIPVEVTLENPHIVKGDQVCVSVLKTGPTNKELKSTYENRNNETYLNELAYTLQNVSRVVPHGMLVFFPSYFTMEKTVSYWQEHGLWSKIQCNKPIFVEPHQKDALSEVMKQYYEAVDSQESTRGAMLLAVCRGKVSEGLDFANSRGRAVVVTGLPFPPFKDPKVVLKRQYIDQNRSTVAGQLSHSGAEWYRLEATRAVNQAVGRVIRHANDYGAILLCDSRFAFAVNTRSLSKWLQPHVKVCDRFGPAFSQLVKFFRAIGPQRSIKTESAGVGASFIYNGELKVAEEAKDKKATEEEEQRKKMQMKLEAKREMFRKMCNSGTEANKQTPPKPEPKNLLAALDCAEEEISCSNSVADSSFSTSSKRSADTFVSPTTDEVPNNDTRCRSDTDQSVLENSMKKRRVKIVRNYKENGIGSPLMSSSPSTTSSSVSSPSSSSVAASSREQSEDSKYTFESAKTIVEKNALVIADTSRDELKEKVHAYWWLVKETCSRENFYAFKLTVNNYRSDRDVQKAIGSLRLLFPPDQPDTLVLFKGFFTILLPRDKIEFKKYCDANNIC</sequence>
<evidence type="ECO:0000256" key="17">
    <source>
        <dbReference type="HAMAP-Rule" id="MF_03065"/>
    </source>
</evidence>
<feature type="binding site" evidence="17">
    <location>
        <position position="207"/>
    </location>
    <ligand>
        <name>[4Fe-4S] cluster</name>
        <dbReference type="ChEBI" id="CHEBI:49883"/>
    </ligand>
</feature>
<evidence type="ECO:0000313" key="21">
    <source>
        <dbReference type="EMBL" id="RZF47024.1"/>
    </source>
</evidence>
<comment type="catalytic activity">
    <reaction evidence="15 17">
        <text>ATP + H2O = ADP + phosphate + H(+)</text>
        <dbReference type="Rhea" id="RHEA:13065"/>
        <dbReference type="ChEBI" id="CHEBI:15377"/>
        <dbReference type="ChEBI" id="CHEBI:15378"/>
        <dbReference type="ChEBI" id="CHEBI:30616"/>
        <dbReference type="ChEBI" id="CHEBI:43474"/>
        <dbReference type="ChEBI" id="CHEBI:456216"/>
    </reaction>
</comment>
<keyword evidence="9 17" id="KW-0408">Iron</keyword>
<keyword evidence="14 17" id="KW-0539">Nucleus</keyword>
<keyword evidence="22" id="KW-1185">Reference proteome</keyword>
<dbReference type="GO" id="GO:0010569">
    <property type="term" value="P:regulation of double-strand break repair via homologous recombination"/>
    <property type="evidence" value="ECO:0007669"/>
    <property type="project" value="UniProtKB-UniRule"/>
</dbReference>